<reference evidence="6" key="1">
    <citation type="submission" date="2018-12" db="EMBL/GenBank/DDBJ databases">
        <authorList>
            <person name="Yazar S."/>
        </authorList>
    </citation>
    <scope>NUCLEOTIDE SEQUENCE [LARGE SCALE GENOMIC DNA]</scope>
</reference>
<dbReference type="Gene3D" id="1.10.560.10">
    <property type="entry name" value="GroEL-like equatorial domain"/>
    <property type="match status" value="1"/>
</dbReference>
<dbReference type="SUPFAM" id="SSF54849">
    <property type="entry name" value="GroEL-intermediate domain like"/>
    <property type="match status" value="1"/>
</dbReference>
<protein>
    <submittedName>
        <fullName evidence="5">Uncharacterized protein</fullName>
    </submittedName>
</protein>
<reference evidence="5" key="3">
    <citation type="submission" date="2025-09" db="UniProtKB">
        <authorList>
            <consortium name="Ensembl"/>
        </authorList>
    </citation>
    <scope>IDENTIFICATION</scope>
</reference>
<dbReference type="GO" id="GO:0140662">
    <property type="term" value="F:ATP-dependent protein folding chaperone"/>
    <property type="evidence" value="ECO:0007669"/>
    <property type="project" value="InterPro"/>
</dbReference>
<dbReference type="SUPFAM" id="SSF48592">
    <property type="entry name" value="GroEL equatorial domain-like"/>
    <property type="match status" value="1"/>
</dbReference>
<dbReference type="Proteomes" id="UP000314987">
    <property type="component" value="Unassembled WGS sequence"/>
</dbReference>
<dbReference type="Pfam" id="PF00118">
    <property type="entry name" value="Cpn60_TCP1"/>
    <property type="match status" value="1"/>
</dbReference>
<proteinExistence type="predicted"/>
<accession>A0A4X2KTZ9</accession>
<evidence type="ECO:0000256" key="4">
    <source>
        <dbReference type="SAM" id="Phobius"/>
    </source>
</evidence>
<sequence>MRGSSSIVKTFIILILHMGFFFGQRYWSGLIFHLQGVAFCQNSPLPLGPKGMGKMIQDGKGDVTIPKDDATILKQMQVLHPVARMLMVETLLNSVTTSLNSKVVSQYSNLLSPMSIDAVMKVIDPTTATSIDL</sequence>
<dbReference type="InterPro" id="IPR027410">
    <property type="entry name" value="TCP-1-like_intermed_sf"/>
</dbReference>
<keyword evidence="4" id="KW-0472">Membrane</keyword>
<dbReference type="AlphaFoldDB" id="A0A4X2KTZ9"/>
<evidence type="ECO:0000256" key="3">
    <source>
        <dbReference type="ARBA" id="ARBA00023186"/>
    </source>
</evidence>
<keyword evidence="3" id="KW-0143">Chaperone</keyword>
<keyword evidence="2" id="KW-0067">ATP-binding</keyword>
<dbReference type="STRING" id="29139.ENSVURP00010012602"/>
<keyword evidence="1" id="KW-0547">Nucleotide-binding</keyword>
<keyword evidence="4" id="KW-1133">Transmembrane helix</keyword>
<dbReference type="Gene3D" id="3.30.260.10">
    <property type="entry name" value="TCP-1-like chaperonin intermediate domain"/>
    <property type="match status" value="1"/>
</dbReference>
<dbReference type="InterPro" id="IPR027413">
    <property type="entry name" value="GROEL-like_equatorial_sf"/>
</dbReference>
<name>A0A4X2KTZ9_VOMUR</name>
<organism evidence="5 6">
    <name type="scientific">Vombatus ursinus</name>
    <name type="common">Common wombat</name>
    <dbReference type="NCBI Taxonomy" id="29139"/>
    <lineage>
        <taxon>Eukaryota</taxon>
        <taxon>Metazoa</taxon>
        <taxon>Chordata</taxon>
        <taxon>Craniata</taxon>
        <taxon>Vertebrata</taxon>
        <taxon>Euteleostomi</taxon>
        <taxon>Mammalia</taxon>
        <taxon>Metatheria</taxon>
        <taxon>Diprotodontia</taxon>
        <taxon>Vombatidae</taxon>
        <taxon>Vombatus</taxon>
    </lineage>
</organism>
<evidence type="ECO:0000256" key="1">
    <source>
        <dbReference type="ARBA" id="ARBA00022741"/>
    </source>
</evidence>
<dbReference type="InterPro" id="IPR017998">
    <property type="entry name" value="Chaperone_TCP-1"/>
</dbReference>
<keyword evidence="6" id="KW-1185">Reference proteome</keyword>
<dbReference type="PANTHER" id="PTHR11353">
    <property type="entry name" value="CHAPERONIN"/>
    <property type="match status" value="1"/>
</dbReference>
<evidence type="ECO:0000313" key="6">
    <source>
        <dbReference type="Proteomes" id="UP000314987"/>
    </source>
</evidence>
<keyword evidence="4" id="KW-0812">Transmembrane</keyword>
<evidence type="ECO:0000256" key="2">
    <source>
        <dbReference type="ARBA" id="ARBA00022840"/>
    </source>
</evidence>
<dbReference type="InterPro" id="IPR002423">
    <property type="entry name" value="Cpn60/GroEL/TCP-1"/>
</dbReference>
<dbReference type="GO" id="GO:0005524">
    <property type="term" value="F:ATP binding"/>
    <property type="evidence" value="ECO:0007669"/>
    <property type="project" value="UniProtKB-KW"/>
</dbReference>
<dbReference type="Ensembl" id="ENSVURT00010014341.1">
    <property type="protein sequence ID" value="ENSVURP00010012602.1"/>
    <property type="gene ID" value="ENSVURG00010009726.1"/>
</dbReference>
<reference evidence="5" key="2">
    <citation type="submission" date="2025-08" db="UniProtKB">
        <authorList>
            <consortium name="Ensembl"/>
        </authorList>
    </citation>
    <scope>IDENTIFICATION</scope>
</reference>
<evidence type="ECO:0000313" key="5">
    <source>
        <dbReference type="Ensembl" id="ENSVURP00010012602.1"/>
    </source>
</evidence>
<feature type="transmembrane region" description="Helical" evidence="4">
    <location>
        <begin position="6"/>
        <end position="23"/>
    </location>
</feature>